<dbReference type="PANTHER" id="PTHR13723:SF200">
    <property type="entry name" value="ADAM METALLOPEPTIDASE WITH THROMBOSPONDIN TYPE 1 MOTIF B, ISOFORM B"/>
    <property type="match status" value="1"/>
</dbReference>
<evidence type="ECO:0000259" key="17">
    <source>
        <dbReference type="PROSITE" id="PS50215"/>
    </source>
</evidence>
<evidence type="ECO:0000256" key="8">
    <source>
        <dbReference type="ARBA" id="ARBA00022833"/>
    </source>
</evidence>
<keyword evidence="2" id="KW-0964">Secreted</keyword>
<evidence type="ECO:0000256" key="5">
    <source>
        <dbReference type="ARBA" id="ARBA00022729"/>
    </source>
</evidence>
<feature type="disulfide bond" evidence="14">
    <location>
        <begin position="558"/>
        <end position="596"/>
    </location>
</feature>
<keyword evidence="7" id="KW-0378">Hydrolase</keyword>
<evidence type="ECO:0000256" key="1">
    <source>
        <dbReference type="ARBA" id="ARBA00004613"/>
    </source>
</evidence>
<dbReference type="GO" id="GO:0030198">
    <property type="term" value="P:extracellular matrix organization"/>
    <property type="evidence" value="ECO:0007669"/>
    <property type="project" value="InterPro"/>
</dbReference>
<dbReference type="SMART" id="SM00209">
    <property type="entry name" value="TSP1"/>
    <property type="match status" value="1"/>
</dbReference>
<dbReference type="Gene3D" id="3.40.1620.60">
    <property type="match status" value="1"/>
</dbReference>
<feature type="disulfide bond" evidence="14">
    <location>
        <begin position="406"/>
        <end position="432"/>
    </location>
</feature>
<feature type="binding site" evidence="13">
    <location>
        <position position="243"/>
    </location>
    <ligand>
        <name>Ca(2+)</name>
        <dbReference type="ChEBI" id="CHEBI:29108"/>
        <label>2</label>
    </ligand>
</feature>
<evidence type="ECO:0000256" key="12">
    <source>
        <dbReference type="PIRSR" id="PIRSR613273-1"/>
    </source>
</evidence>
<evidence type="ECO:0000256" key="10">
    <source>
        <dbReference type="ARBA" id="ARBA00023157"/>
    </source>
</evidence>
<feature type="binding site" evidence="13">
    <location>
        <position position="451"/>
    </location>
    <ligand>
        <name>Ca(2+)</name>
        <dbReference type="ChEBI" id="CHEBI:29108"/>
        <label>1</label>
    </ligand>
</feature>
<dbReference type="InterPro" id="IPR045371">
    <property type="entry name" value="ADAMTS_CR_3"/>
</dbReference>
<keyword evidence="13" id="KW-0106">Calcium</keyword>
<dbReference type="InterPro" id="IPR036383">
    <property type="entry name" value="TSP1_rpt_sf"/>
</dbReference>
<sequence>MNVTNKSLLQFLYILVLINLTSPDHKDFKAKATGEKPKVIHGRYTRDITDFHIVVPQKVHPNGSFHSHHLPHYFHPSVRKKRNLEDERIHYLLHFGGLSHMLELEPNAHITSPGMLVETRAKGSDISGATFRRPRRHLCHFHGSVRGSPGSRVAISSCDGLVGMIRTASGMFFVEPLHGESPEEGKEHIHVVYKRSVQPTGRSCNVRGDDWWSIWTTRLRKYMDSHPVRKRSEAGVSVQRWYELMIATDKKFLTFHKDIDVEEYVICIMNMVADYYHDKSVGNLIDIVIVRIIYLEKQEEEIDLETSTSGESTLDSFCRWQAKMNPKDYFHPNHHDLGVLLTRYDICSADEDGCNLLGLAHMGTACSNDLNCCINEDSGLILGITATHEIGHTLSCSHDSPEESGCEPVTEAGDSTIMNPAVQFETSAWSPCSRGFITGLFDSQMGECMLDEPKEHTYPLDEMPPGAFYDADEQCAFLFGSKYVHYDQGGDKMCDKLWCKEKDAGKTMSYGSPPAEGTKCGTDKWCYNKTCVMMGARPQAINGEWGEWAKWSTCSRTCGGGVEVRERFCDNPQPSNKGRYCSGKRSEYNMCNTQECAANSGPTFRELQCTEFDKKPFEGVLHTWKPYKAPDSDPNPCALYCLSTSNLYTKLAPRVKDGTRCKPGTRDTCVQGACMPVGCDWKIASEAVEDVCGICDGDGTHCTVVEDVFKGVPTTGYAA</sequence>
<accession>A0A1B6GHB9</accession>
<comment type="caution">
    <text evidence="15">Lacks conserved residue(s) required for the propagation of feature annotation.</text>
</comment>
<dbReference type="PANTHER" id="PTHR13723">
    <property type="entry name" value="ADAMTS A DISINTEGRIN AND METALLOPROTEASE WITH THROMBOSPONDIN MOTIFS PROTEASE"/>
    <property type="match status" value="1"/>
</dbReference>
<dbReference type="Pfam" id="PF00090">
    <property type="entry name" value="TSP_1"/>
    <property type="match status" value="1"/>
</dbReference>
<keyword evidence="5 16" id="KW-0732">Signal</keyword>
<protein>
    <recommendedName>
        <fullName evidence="17">Peptidase M12B domain-containing protein</fullName>
    </recommendedName>
</protein>
<evidence type="ECO:0000256" key="2">
    <source>
        <dbReference type="ARBA" id="ARBA00022525"/>
    </source>
</evidence>
<dbReference type="GO" id="GO:0006508">
    <property type="term" value="P:proteolysis"/>
    <property type="evidence" value="ECO:0007669"/>
    <property type="project" value="UniProtKB-KW"/>
</dbReference>
<dbReference type="PROSITE" id="PS50092">
    <property type="entry name" value="TSP1"/>
    <property type="match status" value="1"/>
</dbReference>
<dbReference type="InterPro" id="IPR001590">
    <property type="entry name" value="Peptidase_M12B"/>
</dbReference>
<dbReference type="FunFam" id="2.20.100.10:FF:000006">
    <property type="entry name" value="A disintegrin and metalloproteinase with thrombospondin motifs 1"/>
    <property type="match status" value="1"/>
</dbReference>
<dbReference type="GO" id="GO:0046872">
    <property type="term" value="F:metal ion binding"/>
    <property type="evidence" value="ECO:0007669"/>
    <property type="project" value="UniProtKB-KW"/>
</dbReference>
<evidence type="ECO:0000256" key="13">
    <source>
        <dbReference type="PIRSR" id="PIRSR613273-2"/>
    </source>
</evidence>
<dbReference type="InterPro" id="IPR024079">
    <property type="entry name" value="MetalloPept_cat_dom_sf"/>
</dbReference>
<dbReference type="SUPFAM" id="SSF55486">
    <property type="entry name" value="Metalloproteases ('zincins'), catalytic domain"/>
    <property type="match status" value="1"/>
</dbReference>
<keyword evidence="4 13" id="KW-0479">Metal-binding</keyword>
<keyword evidence="10 14" id="KW-1015">Disulfide bond</keyword>
<gene>
    <name evidence="18" type="ORF">g.24319</name>
</gene>
<feature type="disulfide bond" evidence="14">
    <location>
        <begin position="494"/>
        <end position="526"/>
    </location>
</feature>
<comment type="cofactor">
    <cofactor evidence="13">
        <name>Zn(2+)</name>
        <dbReference type="ChEBI" id="CHEBI:29105"/>
    </cofactor>
    <text evidence="13">Binds 1 zinc ion per subunit.</text>
</comment>
<dbReference type="AlphaFoldDB" id="A0A1B6GHB9"/>
<feature type="non-terminal residue" evidence="18">
    <location>
        <position position="719"/>
    </location>
</feature>
<keyword evidence="11" id="KW-0325">Glycoprotein</keyword>
<dbReference type="Pfam" id="PF19236">
    <property type="entry name" value="ADAMTS_CR_3"/>
    <property type="match status" value="1"/>
</dbReference>
<evidence type="ECO:0000256" key="4">
    <source>
        <dbReference type="ARBA" id="ARBA00022723"/>
    </source>
</evidence>
<evidence type="ECO:0000256" key="9">
    <source>
        <dbReference type="ARBA" id="ARBA00023049"/>
    </source>
</evidence>
<dbReference type="PRINTS" id="PR01705">
    <property type="entry name" value="TSP1REPEAT"/>
</dbReference>
<feature type="disulfide bond" evidence="14">
    <location>
        <begin position="554"/>
        <end position="591"/>
    </location>
</feature>
<feature type="binding site" evidence="13">
    <location>
        <position position="243"/>
    </location>
    <ligand>
        <name>Ca(2+)</name>
        <dbReference type="ChEBI" id="CHEBI:29108"/>
        <label>1</label>
    </ligand>
</feature>
<feature type="signal peptide" evidence="16">
    <location>
        <begin position="1"/>
        <end position="23"/>
    </location>
</feature>
<evidence type="ECO:0000256" key="7">
    <source>
        <dbReference type="ARBA" id="ARBA00022801"/>
    </source>
</evidence>
<evidence type="ECO:0000256" key="6">
    <source>
        <dbReference type="ARBA" id="ARBA00022737"/>
    </source>
</evidence>
<evidence type="ECO:0000256" key="16">
    <source>
        <dbReference type="SAM" id="SignalP"/>
    </source>
</evidence>
<feature type="binding site" evidence="13 15">
    <location>
        <position position="392"/>
    </location>
    <ligand>
        <name>Zn(2+)</name>
        <dbReference type="ChEBI" id="CHEBI:29105"/>
        <note>catalytic</note>
    </ligand>
</feature>
<feature type="binding site" description="in inhibited form" evidence="13">
    <location>
        <position position="204"/>
    </location>
    <ligand>
        <name>Zn(2+)</name>
        <dbReference type="ChEBI" id="CHEBI:29105"/>
        <note>catalytic</note>
    </ligand>
</feature>
<dbReference type="GO" id="GO:0004222">
    <property type="term" value="F:metalloendopeptidase activity"/>
    <property type="evidence" value="ECO:0007669"/>
    <property type="project" value="InterPro"/>
</dbReference>
<dbReference type="GO" id="GO:0031012">
    <property type="term" value="C:extracellular matrix"/>
    <property type="evidence" value="ECO:0007669"/>
    <property type="project" value="TreeGrafter"/>
</dbReference>
<feature type="binding site" evidence="13 15">
    <location>
        <position position="388"/>
    </location>
    <ligand>
        <name>Zn(2+)</name>
        <dbReference type="ChEBI" id="CHEBI:29105"/>
        <note>catalytic</note>
    </ligand>
</feature>
<evidence type="ECO:0000256" key="11">
    <source>
        <dbReference type="ARBA" id="ARBA00023180"/>
    </source>
</evidence>
<dbReference type="InterPro" id="IPR006586">
    <property type="entry name" value="ADAM_Cys-rich"/>
</dbReference>
<dbReference type="PRINTS" id="PR01857">
    <property type="entry name" value="ADAMTSFAMILY"/>
</dbReference>
<evidence type="ECO:0000313" key="18">
    <source>
        <dbReference type="EMBL" id="JAS61826.1"/>
    </source>
</evidence>
<reference evidence="18" key="1">
    <citation type="submission" date="2015-11" db="EMBL/GenBank/DDBJ databases">
        <title>De novo transcriptome assembly of four potential Pierce s Disease insect vectors from Arizona vineyards.</title>
        <authorList>
            <person name="Tassone E.E."/>
        </authorList>
    </citation>
    <scope>NUCLEOTIDE SEQUENCE</scope>
</reference>
<dbReference type="SUPFAM" id="SSF82895">
    <property type="entry name" value="TSP-1 type 1 repeat"/>
    <property type="match status" value="1"/>
</dbReference>
<dbReference type="PROSITE" id="PS50215">
    <property type="entry name" value="ADAM_MEPRO"/>
    <property type="match status" value="1"/>
</dbReference>
<name>A0A1B6GHB9_9HEMI</name>
<evidence type="ECO:0000256" key="14">
    <source>
        <dbReference type="PIRSR" id="PIRSR613273-3"/>
    </source>
</evidence>
<evidence type="ECO:0000256" key="3">
    <source>
        <dbReference type="ARBA" id="ARBA00022670"/>
    </source>
</evidence>
<proteinExistence type="predicted"/>
<organism evidence="18">
    <name type="scientific">Cuerna arida</name>
    <dbReference type="NCBI Taxonomy" id="1464854"/>
    <lineage>
        <taxon>Eukaryota</taxon>
        <taxon>Metazoa</taxon>
        <taxon>Ecdysozoa</taxon>
        <taxon>Arthropoda</taxon>
        <taxon>Hexapoda</taxon>
        <taxon>Insecta</taxon>
        <taxon>Pterygota</taxon>
        <taxon>Neoptera</taxon>
        <taxon>Paraneoptera</taxon>
        <taxon>Hemiptera</taxon>
        <taxon>Auchenorrhyncha</taxon>
        <taxon>Membracoidea</taxon>
        <taxon>Cicadellidae</taxon>
        <taxon>Cicadellinae</taxon>
        <taxon>Proconiini</taxon>
        <taxon>Cuerna</taxon>
    </lineage>
</organism>
<feature type="binding site" evidence="13">
    <location>
        <position position="336"/>
    </location>
    <ligand>
        <name>Ca(2+)</name>
        <dbReference type="ChEBI" id="CHEBI:29108"/>
        <label>1</label>
    </ligand>
</feature>
<dbReference type="Pfam" id="PF13688">
    <property type="entry name" value="Reprolysin_5"/>
    <property type="match status" value="1"/>
</dbReference>
<feature type="disulfide bond" evidence="14">
    <location>
        <begin position="520"/>
        <end position="531"/>
    </location>
</feature>
<keyword evidence="3" id="KW-0645">Protease</keyword>
<feature type="domain" description="Peptidase M12B" evidence="17">
    <location>
        <begin position="240"/>
        <end position="453"/>
    </location>
</feature>
<dbReference type="InterPro" id="IPR013273">
    <property type="entry name" value="ADAMTS/ADAMTS-like"/>
</dbReference>
<dbReference type="EMBL" id="GECZ01007943">
    <property type="protein sequence ID" value="JAS61826.1"/>
    <property type="molecule type" value="Transcribed_RNA"/>
</dbReference>
<dbReference type="CDD" id="cd04273">
    <property type="entry name" value="ZnMc_ADAMTS_like"/>
    <property type="match status" value="1"/>
</dbReference>
<feature type="disulfide bond" evidence="14">
    <location>
        <begin position="347"/>
        <end position="354"/>
    </location>
</feature>
<feature type="active site" evidence="12 15">
    <location>
        <position position="389"/>
    </location>
</feature>
<dbReference type="InterPro" id="IPR050439">
    <property type="entry name" value="ADAMTS_ADAMTS-like"/>
</dbReference>
<feature type="binding site" evidence="13 15">
    <location>
        <position position="398"/>
    </location>
    <ligand>
        <name>Zn(2+)</name>
        <dbReference type="ChEBI" id="CHEBI:29105"/>
        <note>catalytic</note>
    </ligand>
</feature>
<dbReference type="Gene3D" id="2.20.100.10">
    <property type="entry name" value="Thrombospondin type-1 (TSP1) repeat"/>
    <property type="match status" value="1"/>
</dbReference>
<feature type="disulfide bond" evidence="14">
    <location>
        <begin position="366"/>
        <end position="448"/>
    </location>
</feature>
<evidence type="ECO:0000256" key="15">
    <source>
        <dbReference type="PROSITE-ProRule" id="PRU00276"/>
    </source>
</evidence>
<feature type="binding site" evidence="13">
    <location>
        <position position="448"/>
    </location>
    <ligand>
        <name>Ca(2+)</name>
        <dbReference type="ChEBI" id="CHEBI:29108"/>
        <label>1</label>
    </ligand>
</feature>
<feature type="disulfide bond" evidence="14">
    <location>
        <begin position="318"/>
        <end position="372"/>
    </location>
</feature>
<dbReference type="Pfam" id="PF17771">
    <property type="entry name" value="ADAMTS_CR_2"/>
    <property type="match status" value="1"/>
</dbReference>
<dbReference type="SMART" id="SM00608">
    <property type="entry name" value="ACR"/>
    <property type="match status" value="1"/>
</dbReference>
<keyword evidence="9" id="KW-0482">Metalloprotease</keyword>
<comment type="subcellular location">
    <subcellularLocation>
        <location evidence="1">Secreted</location>
    </subcellularLocation>
</comment>
<keyword evidence="6" id="KW-0677">Repeat</keyword>
<dbReference type="Pfam" id="PF01562">
    <property type="entry name" value="Pep_M12B_propep"/>
    <property type="match status" value="1"/>
</dbReference>
<dbReference type="Gene3D" id="3.40.390.10">
    <property type="entry name" value="Collagenase (Catalytic Domain)"/>
    <property type="match status" value="1"/>
</dbReference>
<dbReference type="InterPro" id="IPR002870">
    <property type="entry name" value="Peptidase_M12B_N"/>
</dbReference>
<keyword evidence="8 13" id="KW-0862">Zinc</keyword>
<feature type="binding site" evidence="13">
    <location>
        <position position="451"/>
    </location>
    <ligand>
        <name>Ca(2+)</name>
        <dbReference type="ChEBI" id="CHEBI:29108"/>
        <label>2</label>
    </ligand>
</feature>
<dbReference type="GO" id="GO:0005576">
    <property type="term" value="C:extracellular region"/>
    <property type="evidence" value="ECO:0007669"/>
    <property type="project" value="UniProtKB-SubCell"/>
</dbReference>
<feature type="disulfide bond" evidence="14">
    <location>
        <begin position="569"/>
        <end position="581"/>
    </location>
</feature>
<feature type="chain" id="PRO_5008583549" description="Peptidase M12B domain-containing protein" evidence="16">
    <location>
        <begin position="24"/>
        <end position="719"/>
    </location>
</feature>
<dbReference type="InterPro" id="IPR041645">
    <property type="entry name" value="ADAMTS_CR_2"/>
</dbReference>
<feature type="disulfide bond" evidence="14">
    <location>
        <begin position="475"/>
        <end position="499"/>
    </location>
</feature>
<dbReference type="InterPro" id="IPR000884">
    <property type="entry name" value="TSP1_rpt"/>
</dbReference>